<proteinExistence type="predicted"/>
<evidence type="ECO:0000313" key="5">
    <source>
        <dbReference type="Proteomes" id="UP001523566"/>
    </source>
</evidence>
<dbReference type="Gene3D" id="3.30.43.10">
    <property type="entry name" value="Uridine Diphospho-n-acetylenolpyruvylglucosamine Reductase, domain 2"/>
    <property type="match status" value="1"/>
</dbReference>
<dbReference type="InterPro" id="IPR005107">
    <property type="entry name" value="CO_DH_flav_C"/>
</dbReference>
<name>A0ABT1E993_9FIRM</name>
<keyword evidence="1" id="KW-0285">Flavoprotein</keyword>
<dbReference type="Gene3D" id="3.30.465.10">
    <property type="match status" value="1"/>
</dbReference>
<keyword evidence="5" id="KW-1185">Reference proteome</keyword>
<dbReference type="RefSeq" id="WP_262066194.1">
    <property type="nucleotide sequence ID" value="NZ_JAMXOD010000010.1"/>
</dbReference>
<feature type="domain" description="FAD-binding PCMH-type" evidence="3">
    <location>
        <begin position="1"/>
        <end position="176"/>
    </location>
</feature>
<dbReference type="InterPro" id="IPR036318">
    <property type="entry name" value="FAD-bd_PCMH-like_sf"/>
</dbReference>
<dbReference type="Proteomes" id="UP001523566">
    <property type="component" value="Unassembled WGS sequence"/>
</dbReference>
<dbReference type="InterPro" id="IPR036683">
    <property type="entry name" value="CO_DH_flav_C_dom_sf"/>
</dbReference>
<dbReference type="SUPFAM" id="SSF55447">
    <property type="entry name" value="CO dehydrogenase flavoprotein C-terminal domain-like"/>
    <property type="match status" value="1"/>
</dbReference>
<dbReference type="InterPro" id="IPR016166">
    <property type="entry name" value="FAD-bd_PCMH"/>
</dbReference>
<reference evidence="4 5" key="1">
    <citation type="journal article" date="2022" name="Genome Biol. Evol.">
        <title>Host diet, physiology and behaviors set the stage for Lachnospiraceae cladogenesis.</title>
        <authorList>
            <person name="Vera-Ponce De Leon A."/>
            <person name="Schneider M."/>
            <person name="Jahnes B.C."/>
            <person name="Sadowski V."/>
            <person name="Camuy-Velez L.A."/>
            <person name="Duan J."/>
            <person name="Sabree Z.L."/>
        </authorList>
    </citation>
    <scope>NUCLEOTIDE SEQUENCE [LARGE SCALE GENOMIC DNA]</scope>
    <source>
        <strain evidence="4 5">PAL113</strain>
    </source>
</reference>
<dbReference type="Gene3D" id="3.30.390.50">
    <property type="entry name" value="CO dehydrogenase flavoprotein, C-terminal domain"/>
    <property type="match status" value="1"/>
</dbReference>
<dbReference type="InterPro" id="IPR016167">
    <property type="entry name" value="FAD-bd_PCMH_sub1"/>
</dbReference>
<comment type="caution">
    <text evidence="4">The sequence shown here is derived from an EMBL/GenBank/DDBJ whole genome shotgun (WGS) entry which is preliminary data.</text>
</comment>
<dbReference type="PANTHER" id="PTHR42659:SF9">
    <property type="entry name" value="XANTHINE DEHYDROGENASE FAD-BINDING SUBUNIT XDHB-RELATED"/>
    <property type="match status" value="1"/>
</dbReference>
<dbReference type="PROSITE" id="PS51387">
    <property type="entry name" value="FAD_PCMH"/>
    <property type="match status" value="1"/>
</dbReference>
<dbReference type="InterPro" id="IPR051312">
    <property type="entry name" value="Diverse_Substr_Oxidored"/>
</dbReference>
<accession>A0ABT1E993</accession>
<evidence type="ECO:0000313" key="4">
    <source>
        <dbReference type="EMBL" id="MCP1102409.1"/>
    </source>
</evidence>
<gene>
    <name evidence="4" type="primary">xdhB</name>
    <name evidence="4" type="ORF">NK125_08295</name>
</gene>
<dbReference type="EMBL" id="JAMZFW010000010">
    <property type="protein sequence ID" value="MCP1102409.1"/>
    <property type="molecule type" value="Genomic_DNA"/>
</dbReference>
<dbReference type="InterPro" id="IPR050031">
    <property type="entry name" value="XdhB_XDHase"/>
</dbReference>
<keyword evidence="2" id="KW-0560">Oxidoreductase</keyword>
<dbReference type="SUPFAM" id="SSF56176">
    <property type="entry name" value="FAD-binding/transporter-associated domain-like"/>
    <property type="match status" value="1"/>
</dbReference>
<evidence type="ECO:0000256" key="1">
    <source>
        <dbReference type="ARBA" id="ARBA00022630"/>
    </source>
</evidence>
<protein>
    <submittedName>
        <fullName evidence="4">Xanthine dehydrogenase FAD-binding subunit XdhB</fullName>
    </submittedName>
</protein>
<dbReference type="Pfam" id="PF03450">
    <property type="entry name" value="CO_deh_flav_C"/>
    <property type="match status" value="1"/>
</dbReference>
<dbReference type="NCBIfam" id="NF043083">
    <property type="entry name" value="XdhB_XDHase"/>
    <property type="match status" value="1"/>
</dbReference>
<evidence type="ECO:0000256" key="2">
    <source>
        <dbReference type="ARBA" id="ARBA00023002"/>
    </source>
</evidence>
<dbReference type="SMART" id="SM01092">
    <property type="entry name" value="CO_deh_flav_C"/>
    <property type="match status" value="1"/>
</dbReference>
<dbReference type="InterPro" id="IPR002346">
    <property type="entry name" value="Mopterin_DH_FAD-bd"/>
</dbReference>
<dbReference type="Pfam" id="PF00941">
    <property type="entry name" value="FAD_binding_5"/>
    <property type="match status" value="1"/>
</dbReference>
<evidence type="ECO:0000259" key="3">
    <source>
        <dbReference type="PROSITE" id="PS51387"/>
    </source>
</evidence>
<dbReference type="NCBIfam" id="NF007427">
    <property type="entry name" value="PRK09971.1"/>
    <property type="match status" value="1"/>
</dbReference>
<sequence>MYDFESFYKVETVDEAIEALEKQDEAIVISGGSDVLVKIREGKLAGCSLISIHNIPELKGIRLLEDGTISIGAAQTFYEVTNNELVRRYIPILGNAVDQAGGPQLRKVGTIGGNICNGATSADSASTLFILNAQLVLKSKKGVHTIPINEFYLGPGKTIREHNELLTEIRIPRKDYEQFYGHYIKYGKRKAMEIATLGCACGVRLSPDKRKVEEVRLSYGVAAPTPIRCGSIEAWACGKELKKDFVELFGKKALEEVNPRSSWRASKEFRLQLVEELAKRALIQAVTYAGGEIDA</sequence>
<organism evidence="4 5">
    <name type="scientific">Aequitasia blattaphilus</name>
    <dbReference type="NCBI Taxonomy" id="2949332"/>
    <lineage>
        <taxon>Bacteria</taxon>
        <taxon>Bacillati</taxon>
        <taxon>Bacillota</taxon>
        <taxon>Clostridia</taxon>
        <taxon>Lachnospirales</taxon>
        <taxon>Lachnospiraceae</taxon>
        <taxon>Aequitasia</taxon>
    </lineage>
</organism>
<dbReference type="InterPro" id="IPR016169">
    <property type="entry name" value="FAD-bd_PCMH_sub2"/>
</dbReference>
<dbReference type="PANTHER" id="PTHR42659">
    <property type="entry name" value="XANTHINE DEHYDROGENASE SUBUNIT C-RELATED"/>
    <property type="match status" value="1"/>
</dbReference>